<proteinExistence type="predicted"/>
<accession>A0A0M0JQU9</accession>
<dbReference type="CDD" id="cd09272">
    <property type="entry name" value="RNase_HI_RT_Ty1"/>
    <property type="match status" value="1"/>
</dbReference>
<dbReference type="OrthoDB" id="8188638at2759"/>
<comment type="caution">
    <text evidence="1">The sequence shown here is derived from an EMBL/GenBank/DDBJ whole genome shotgun (WGS) entry which is preliminary data.</text>
</comment>
<evidence type="ECO:0000313" key="1">
    <source>
        <dbReference type="EMBL" id="KOO28687.1"/>
    </source>
</evidence>
<evidence type="ECO:0000313" key="2">
    <source>
        <dbReference type="Proteomes" id="UP000037460"/>
    </source>
</evidence>
<reference evidence="2" key="1">
    <citation type="journal article" date="2015" name="PLoS Genet.">
        <title>Genome Sequence and Transcriptome Analyses of Chrysochromulina tobin: Metabolic Tools for Enhanced Algal Fitness in the Prominent Order Prymnesiales (Haptophyceae).</title>
        <authorList>
            <person name="Hovde B.T."/>
            <person name="Deodato C.R."/>
            <person name="Hunsperger H.M."/>
            <person name="Ryken S.A."/>
            <person name="Yost W."/>
            <person name="Jha R.K."/>
            <person name="Patterson J."/>
            <person name="Monnat R.J. Jr."/>
            <person name="Barlow S.B."/>
            <person name="Starkenburg S.R."/>
            <person name="Cattolico R.A."/>
        </authorList>
    </citation>
    <scope>NUCLEOTIDE SEQUENCE</scope>
    <source>
        <strain evidence="2">CCMP291</strain>
    </source>
</reference>
<sequence length="282" mass="31243">MSQALYVADLTTKFAPYLLDASLTRHFDCPMDEGLVLTDDDQPEVGTQDHEDMAVRRDAYMSLVGGLLWLANMSLPLIAYPTSQLARFLTNPGPSHFQAALRVLLYVRQHGNQPLTFAPNPAMGLDTFVDSSWDTRFSVSGCMIFFHGCLFHWFSKMQKSVSLSSAEAEYFGAMMAARDVIFIRDILIDLGITLDGPSVIFSDSKSAVDMSVDPVAFKKTKHILRAAEFLRDLVAREVIALKHLPGKIMLADVLTKSVTRAIFLLLTRLIAEYSTTGIATPT</sequence>
<dbReference type="AlphaFoldDB" id="A0A0M0JQU9"/>
<protein>
    <submittedName>
        <fullName evidence="1">G00810-like protein</fullName>
    </submittedName>
</protein>
<dbReference type="Proteomes" id="UP000037460">
    <property type="component" value="Unassembled WGS sequence"/>
</dbReference>
<organism evidence="1 2">
    <name type="scientific">Chrysochromulina tobinii</name>
    <dbReference type="NCBI Taxonomy" id="1460289"/>
    <lineage>
        <taxon>Eukaryota</taxon>
        <taxon>Haptista</taxon>
        <taxon>Haptophyta</taxon>
        <taxon>Prymnesiophyceae</taxon>
        <taxon>Prymnesiales</taxon>
        <taxon>Chrysochromulinaceae</taxon>
        <taxon>Chrysochromulina</taxon>
    </lineage>
</organism>
<dbReference type="EMBL" id="JWZX01002528">
    <property type="protein sequence ID" value="KOO28687.1"/>
    <property type="molecule type" value="Genomic_DNA"/>
</dbReference>
<keyword evidence="2" id="KW-1185">Reference proteome</keyword>
<dbReference type="PANTHER" id="PTHR11439">
    <property type="entry name" value="GAG-POL-RELATED RETROTRANSPOSON"/>
    <property type="match status" value="1"/>
</dbReference>
<name>A0A0M0JQU9_9EUKA</name>
<gene>
    <name evidence="1" type="ORF">Ctob_015955</name>
</gene>
<dbReference type="PANTHER" id="PTHR11439:SF483">
    <property type="entry name" value="PEPTIDE SYNTHASE GLIP-LIKE, PUTATIVE (AFU_ORTHOLOGUE AFUA_3G12920)-RELATED"/>
    <property type="match status" value="1"/>
</dbReference>